<keyword evidence="1" id="KW-0812">Transmembrane</keyword>
<keyword evidence="3" id="KW-1185">Reference proteome</keyword>
<sequence>MAQEKVQFQSSASALRALKVGKRNPNWVDAAEYLINKASPEVKLLLEAAREIERQKMRGELPGDSSEHKVTRSLFSTGQWVIMGLVGAVFTGLLIWIASQIGIAVC</sequence>
<organism evidence="2 3">
    <name type="scientific">Oceanospirillum linum</name>
    <dbReference type="NCBI Taxonomy" id="966"/>
    <lineage>
        <taxon>Bacteria</taxon>
        <taxon>Pseudomonadati</taxon>
        <taxon>Pseudomonadota</taxon>
        <taxon>Gammaproteobacteria</taxon>
        <taxon>Oceanospirillales</taxon>
        <taxon>Oceanospirillaceae</taxon>
        <taxon>Oceanospirillum</taxon>
    </lineage>
</organism>
<gene>
    <name evidence="2" type="ORF">BTA35_0215570</name>
</gene>
<dbReference type="RefSeq" id="WP_078320736.1">
    <property type="nucleotide sequence ID" value="NZ_FXTS01000011.1"/>
</dbReference>
<name>A0A1T1H7U1_OCELI</name>
<evidence type="ECO:0000256" key="1">
    <source>
        <dbReference type="SAM" id="Phobius"/>
    </source>
</evidence>
<evidence type="ECO:0000313" key="2">
    <source>
        <dbReference type="EMBL" id="OOV85931.1"/>
    </source>
</evidence>
<evidence type="ECO:0000313" key="3">
    <source>
        <dbReference type="Proteomes" id="UP000190064"/>
    </source>
</evidence>
<protein>
    <submittedName>
        <fullName evidence="2">Uncharacterized protein</fullName>
    </submittedName>
</protein>
<comment type="caution">
    <text evidence="2">The sequence shown here is derived from an EMBL/GenBank/DDBJ whole genome shotgun (WGS) entry which is preliminary data.</text>
</comment>
<dbReference type="AlphaFoldDB" id="A0A1T1H7U1"/>
<accession>A0A1T1H7U1</accession>
<feature type="transmembrane region" description="Helical" evidence="1">
    <location>
        <begin position="80"/>
        <end position="105"/>
    </location>
</feature>
<keyword evidence="1" id="KW-0472">Membrane</keyword>
<reference evidence="2" key="1">
    <citation type="submission" date="2017-02" db="EMBL/GenBank/DDBJ databases">
        <title>Draft Genome Sequence of the Salt Water Bacterium Oceanospirillum linum ATCC 11336.</title>
        <authorList>
            <person name="Trachtenberg A.M."/>
            <person name="Carney J.G."/>
            <person name="Linnane J.D."/>
            <person name="Rheaume B.A."/>
            <person name="Pitts N.L."/>
            <person name="Mykles D.L."/>
            <person name="Maclea K.S."/>
        </authorList>
    </citation>
    <scope>NUCLEOTIDE SEQUENCE [LARGE SCALE GENOMIC DNA]</scope>
    <source>
        <strain evidence="2">ATCC 11336</strain>
    </source>
</reference>
<dbReference type="Proteomes" id="UP000190064">
    <property type="component" value="Unassembled WGS sequence"/>
</dbReference>
<proteinExistence type="predicted"/>
<dbReference type="EMBL" id="MTSD02000010">
    <property type="protein sequence ID" value="OOV85931.1"/>
    <property type="molecule type" value="Genomic_DNA"/>
</dbReference>
<keyword evidence="1" id="KW-1133">Transmembrane helix</keyword>